<evidence type="ECO:0000313" key="3">
    <source>
        <dbReference type="Proteomes" id="UP000603641"/>
    </source>
</evidence>
<keyword evidence="3" id="KW-1185">Reference proteome</keyword>
<sequence>MKEPLTMKNDILLKQLAAFRHNTLSAVEGLNEEEADFIPEGFNNNIRWNLGHIFLDQYDWLYHKVREDNPAPIHYRELFGYGTKPENWQQTPPTLQELRHRLMEQVQVIEEQFGHRLQQELDEPTELGMNTFAEVLPRTFYHEGLHLGTILAIKKAIHLQKQTEAK</sequence>
<comment type="caution">
    <text evidence="2">The sequence shown here is derived from an EMBL/GenBank/DDBJ whole genome shotgun (WGS) entry which is preliminary data.</text>
</comment>
<evidence type="ECO:0000313" key="2">
    <source>
        <dbReference type="EMBL" id="MBD7963106.1"/>
    </source>
</evidence>
<dbReference type="SUPFAM" id="SSF109854">
    <property type="entry name" value="DinB/YfiT-like putative metalloenzymes"/>
    <property type="match status" value="1"/>
</dbReference>
<accession>A0ABR8SHY0</accession>
<feature type="domain" description="DinB-like" evidence="1">
    <location>
        <begin position="15"/>
        <end position="150"/>
    </location>
</feature>
<organism evidence="2 3">
    <name type="scientific">Fictibacillus norfolkensis</name>
    <dbReference type="NCBI Taxonomy" id="2762233"/>
    <lineage>
        <taxon>Bacteria</taxon>
        <taxon>Bacillati</taxon>
        <taxon>Bacillota</taxon>
        <taxon>Bacilli</taxon>
        <taxon>Bacillales</taxon>
        <taxon>Fictibacillaceae</taxon>
        <taxon>Fictibacillus</taxon>
    </lineage>
</organism>
<dbReference type="EMBL" id="JACSQM010000001">
    <property type="protein sequence ID" value="MBD7963106.1"/>
    <property type="molecule type" value="Genomic_DNA"/>
</dbReference>
<gene>
    <name evidence="2" type="ORF">H9648_03490</name>
</gene>
<name>A0ABR8SHY0_9BACL</name>
<protein>
    <submittedName>
        <fullName evidence="2">DinB family protein</fullName>
    </submittedName>
</protein>
<dbReference type="Proteomes" id="UP000603641">
    <property type="component" value="Unassembled WGS sequence"/>
</dbReference>
<reference evidence="2 3" key="1">
    <citation type="submission" date="2020-08" db="EMBL/GenBank/DDBJ databases">
        <title>A Genomic Blueprint of the Chicken Gut Microbiome.</title>
        <authorList>
            <person name="Gilroy R."/>
            <person name="Ravi A."/>
            <person name="Getino M."/>
            <person name="Pursley I."/>
            <person name="Horton D.L."/>
            <person name="Alikhan N.-F."/>
            <person name="Baker D."/>
            <person name="Gharbi K."/>
            <person name="Hall N."/>
            <person name="Watson M."/>
            <person name="Adriaenssens E.M."/>
            <person name="Foster-Nyarko E."/>
            <person name="Jarju S."/>
            <person name="Secka A."/>
            <person name="Antonio M."/>
            <person name="Oren A."/>
            <person name="Chaudhuri R."/>
            <person name="La Ragione R.M."/>
            <person name="Hildebrand F."/>
            <person name="Pallen M.J."/>
        </authorList>
    </citation>
    <scope>NUCLEOTIDE SEQUENCE [LARGE SCALE GENOMIC DNA]</scope>
    <source>
        <strain evidence="2 3">Sa2CUA10</strain>
    </source>
</reference>
<dbReference type="InterPro" id="IPR034660">
    <property type="entry name" value="DinB/YfiT-like"/>
</dbReference>
<proteinExistence type="predicted"/>
<evidence type="ECO:0000259" key="1">
    <source>
        <dbReference type="Pfam" id="PF12867"/>
    </source>
</evidence>
<dbReference type="Gene3D" id="1.20.120.450">
    <property type="entry name" value="dinb family like domain"/>
    <property type="match status" value="1"/>
</dbReference>
<dbReference type="InterPro" id="IPR024775">
    <property type="entry name" value="DinB-like"/>
</dbReference>
<dbReference type="Pfam" id="PF12867">
    <property type="entry name" value="DinB_2"/>
    <property type="match status" value="1"/>
</dbReference>